<dbReference type="Gene3D" id="3.60.110.10">
    <property type="entry name" value="Carbon-nitrogen hydrolase"/>
    <property type="match status" value="1"/>
</dbReference>
<protein>
    <submittedName>
        <fullName evidence="3">Putative amidohydrolase</fullName>
    </submittedName>
</protein>
<dbReference type="RefSeq" id="WP_106346140.1">
    <property type="nucleotide sequence ID" value="NZ_PVNE01000025.1"/>
</dbReference>
<comment type="caution">
    <text evidence="3">The sequence shown here is derived from an EMBL/GenBank/DDBJ whole genome shotgun (WGS) entry which is preliminary data.</text>
</comment>
<dbReference type="OrthoDB" id="9811121at2"/>
<evidence type="ECO:0000259" key="2">
    <source>
        <dbReference type="PROSITE" id="PS50263"/>
    </source>
</evidence>
<organism evidence="3 4">
    <name type="scientific">Planifilum fimeticola</name>
    <dbReference type="NCBI Taxonomy" id="201975"/>
    <lineage>
        <taxon>Bacteria</taxon>
        <taxon>Bacillati</taxon>
        <taxon>Bacillota</taxon>
        <taxon>Bacilli</taxon>
        <taxon>Bacillales</taxon>
        <taxon>Thermoactinomycetaceae</taxon>
        <taxon>Planifilum</taxon>
    </lineage>
</organism>
<dbReference type="Proteomes" id="UP000237797">
    <property type="component" value="Unassembled WGS sequence"/>
</dbReference>
<dbReference type="SUPFAM" id="SSF56317">
    <property type="entry name" value="Carbon-nitrogen hydrolase"/>
    <property type="match status" value="1"/>
</dbReference>
<dbReference type="InterPro" id="IPR050345">
    <property type="entry name" value="Aliph_Amidase/BUP"/>
</dbReference>
<evidence type="ECO:0000313" key="4">
    <source>
        <dbReference type="Proteomes" id="UP000237797"/>
    </source>
</evidence>
<dbReference type="PANTHER" id="PTHR43674:SF16">
    <property type="entry name" value="CARBON-NITROGEN FAMILY, PUTATIVE (AFU_ORTHOLOGUE AFUA_5G02350)-RELATED"/>
    <property type="match status" value="1"/>
</dbReference>
<name>A0A2T0LC05_9BACL</name>
<feature type="domain" description="CN hydrolase" evidence="2">
    <location>
        <begin position="3"/>
        <end position="236"/>
    </location>
</feature>
<dbReference type="Pfam" id="PF00795">
    <property type="entry name" value="CN_hydrolase"/>
    <property type="match status" value="1"/>
</dbReference>
<dbReference type="GO" id="GO:0016811">
    <property type="term" value="F:hydrolase activity, acting on carbon-nitrogen (but not peptide) bonds, in linear amides"/>
    <property type="evidence" value="ECO:0007669"/>
    <property type="project" value="TreeGrafter"/>
</dbReference>
<dbReference type="InterPro" id="IPR036526">
    <property type="entry name" value="C-N_Hydrolase_sf"/>
</dbReference>
<dbReference type="EMBL" id="PVNE01000025">
    <property type="protein sequence ID" value="PRX39448.1"/>
    <property type="molecule type" value="Genomic_DNA"/>
</dbReference>
<evidence type="ECO:0000313" key="3">
    <source>
        <dbReference type="EMBL" id="PRX39448.1"/>
    </source>
</evidence>
<dbReference type="InterPro" id="IPR003010">
    <property type="entry name" value="C-N_Hydrolase"/>
</dbReference>
<dbReference type="AlphaFoldDB" id="A0A2T0LC05"/>
<proteinExistence type="predicted"/>
<evidence type="ECO:0000256" key="1">
    <source>
        <dbReference type="ARBA" id="ARBA00022801"/>
    </source>
</evidence>
<reference evidence="3 4" key="1">
    <citation type="submission" date="2018-03" db="EMBL/GenBank/DDBJ databases">
        <title>Genomic Encyclopedia of Archaeal and Bacterial Type Strains, Phase II (KMG-II): from individual species to whole genera.</title>
        <authorList>
            <person name="Goeker M."/>
        </authorList>
    </citation>
    <scope>NUCLEOTIDE SEQUENCE [LARGE SCALE GENOMIC DNA]</scope>
    <source>
        <strain evidence="3 4">DSM 44946</strain>
    </source>
</reference>
<gene>
    <name evidence="3" type="ORF">CLV97_12564</name>
</gene>
<dbReference type="PROSITE" id="PS50263">
    <property type="entry name" value="CN_HYDROLASE"/>
    <property type="match status" value="1"/>
</dbReference>
<accession>A0A2T0LC05</accession>
<keyword evidence="1 3" id="KW-0378">Hydrolase</keyword>
<dbReference type="PANTHER" id="PTHR43674">
    <property type="entry name" value="NITRILASE C965.09-RELATED"/>
    <property type="match status" value="1"/>
</dbReference>
<keyword evidence="4" id="KW-1185">Reference proteome</keyword>
<sequence>MVFKAAMIQTRAVPGEVVANRKSALNLVEKAAHAGARLAVLPELWSTGYHLSPQQFRELAETCRGETVSLFQRIAAERKMVLVVPFAEEEGEKIYNSAAVIDSSGKLVGLYRKTFLWGREKRIFSPGPRSYPVFDTSLGKIGVLICYDAEFPEPARLLGLGGADLIAVPSVWSKVAESRWDIQLPARALDNTVFVLGANTTGEGSCGKSKLVAPDGRVQAEASGEGEEVLIGEVDLSLISRVRQRIPYWDDYDPSLTPGGLFRAGREYRKG</sequence>